<evidence type="ECO:0000313" key="1">
    <source>
        <dbReference type="EMBL" id="KAH7524800.1"/>
    </source>
</evidence>
<proteinExistence type="predicted"/>
<dbReference type="AlphaFoldDB" id="A0A978VA65"/>
<evidence type="ECO:0000313" key="2">
    <source>
        <dbReference type="Proteomes" id="UP000813462"/>
    </source>
</evidence>
<protein>
    <submittedName>
        <fullName evidence="1">Uncharacterized protein</fullName>
    </submittedName>
</protein>
<dbReference type="Proteomes" id="UP000813462">
    <property type="component" value="Unassembled WGS sequence"/>
</dbReference>
<sequence length="120" mass="13850">MEGMPSPRNTDNEGLLWCWGCLKLKLPWSRSRRTRSRFSSTKQRISRLKAVGGFKYDPLSYAQNFDEGFDEDDEEYTQRGFSARYAAPAPVSKSLEDNQLNDLTGKLTWAQLKQSAEFHH</sequence>
<organism evidence="1 2">
    <name type="scientific">Ziziphus jujuba var. spinosa</name>
    <dbReference type="NCBI Taxonomy" id="714518"/>
    <lineage>
        <taxon>Eukaryota</taxon>
        <taxon>Viridiplantae</taxon>
        <taxon>Streptophyta</taxon>
        <taxon>Embryophyta</taxon>
        <taxon>Tracheophyta</taxon>
        <taxon>Spermatophyta</taxon>
        <taxon>Magnoliopsida</taxon>
        <taxon>eudicotyledons</taxon>
        <taxon>Gunneridae</taxon>
        <taxon>Pentapetalae</taxon>
        <taxon>rosids</taxon>
        <taxon>fabids</taxon>
        <taxon>Rosales</taxon>
        <taxon>Rhamnaceae</taxon>
        <taxon>Paliureae</taxon>
        <taxon>Ziziphus</taxon>
    </lineage>
</organism>
<comment type="caution">
    <text evidence="1">The sequence shown here is derived from an EMBL/GenBank/DDBJ whole genome shotgun (WGS) entry which is preliminary data.</text>
</comment>
<dbReference type="EMBL" id="JAEACU010000006">
    <property type="protein sequence ID" value="KAH7524800.1"/>
    <property type="molecule type" value="Genomic_DNA"/>
</dbReference>
<name>A0A978VA65_ZIZJJ</name>
<dbReference type="PANTHER" id="PTHR33168">
    <property type="entry name" value="STRESS INDUCED PROTEIN-RELATED"/>
    <property type="match status" value="1"/>
</dbReference>
<accession>A0A978VA65</accession>
<gene>
    <name evidence="1" type="ORF">FEM48_Zijuj06G0157500</name>
</gene>
<reference evidence="1" key="1">
    <citation type="journal article" date="2021" name="Front. Plant Sci.">
        <title>Chromosome-Scale Genome Assembly for Chinese Sour Jujube and Insights Into Its Genome Evolution and Domestication Signature.</title>
        <authorList>
            <person name="Shen L.-Y."/>
            <person name="Luo H."/>
            <person name="Wang X.-L."/>
            <person name="Wang X.-M."/>
            <person name="Qiu X.-J."/>
            <person name="Liu H."/>
            <person name="Zhou S.-S."/>
            <person name="Jia K.-H."/>
            <person name="Nie S."/>
            <person name="Bao Y.-T."/>
            <person name="Zhang R.-G."/>
            <person name="Yun Q.-Z."/>
            <person name="Chai Y.-H."/>
            <person name="Lu J.-Y."/>
            <person name="Li Y."/>
            <person name="Zhao S.-W."/>
            <person name="Mao J.-F."/>
            <person name="Jia S.-G."/>
            <person name="Mao Y.-M."/>
        </authorList>
    </citation>
    <scope>NUCLEOTIDE SEQUENCE</scope>
    <source>
        <strain evidence="1">AT0</strain>
        <tissue evidence="1">Leaf</tissue>
    </source>
</reference>